<organism evidence="3 4">
    <name type="scientific">Helianthus annuus</name>
    <name type="common">Common sunflower</name>
    <dbReference type="NCBI Taxonomy" id="4232"/>
    <lineage>
        <taxon>Eukaryota</taxon>
        <taxon>Viridiplantae</taxon>
        <taxon>Streptophyta</taxon>
        <taxon>Embryophyta</taxon>
        <taxon>Tracheophyta</taxon>
        <taxon>Spermatophyta</taxon>
        <taxon>Magnoliopsida</taxon>
        <taxon>eudicotyledons</taxon>
        <taxon>Gunneridae</taxon>
        <taxon>Pentapetalae</taxon>
        <taxon>asterids</taxon>
        <taxon>campanulids</taxon>
        <taxon>Asterales</taxon>
        <taxon>Asteraceae</taxon>
        <taxon>Asteroideae</taxon>
        <taxon>Heliantheae alliance</taxon>
        <taxon>Heliantheae</taxon>
        <taxon>Helianthus</taxon>
    </lineage>
</organism>
<reference evidence="3" key="2">
    <citation type="submission" date="2020-06" db="EMBL/GenBank/DDBJ databases">
        <title>Helianthus annuus Genome sequencing and assembly Release 2.</title>
        <authorList>
            <person name="Gouzy J."/>
            <person name="Langlade N."/>
            <person name="Munos S."/>
        </authorList>
    </citation>
    <scope>NUCLEOTIDE SEQUENCE</scope>
    <source>
        <tissue evidence="3">Leaves</tissue>
    </source>
</reference>
<dbReference type="EMBL" id="MNCJ02000317">
    <property type="protein sequence ID" value="KAF5818421.1"/>
    <property type="molecule type" value="Genomic_DNA"/>
</dbReference>
<evidence type="ECO:0000313" key="4">
    <source>
        <dbReference type="Proteomes" id="UP000215914"/>
    </source>
</evidence>
<dbReference type="PANTHER" id="PTHR45644">
    <property type="entry name" value="AAA ATPASE, PUTATIVE (AFU_ORTHOLOGUE AFUA_2G12920)-RELATED-RELATED"/>
    <property type="match status" value="1"/>
</dbReference>
<accession>A0A9K3NZL2</accession>
<protein>
    <submittedName>
        <fullName evidence="3">Adenosinetriphosphatase</fullName>
        <ecNumber evidence="3">3.6.1.3</ecNumber>
    </submittedName>
</protein>
<dbReference type="EC" id="3.6.1.3" evidence="3"/>
<reference evidence="3" key="1">
    <citation type="journal article" date="2017" name="Nature">
        <title>The sunflower genome provides insights into oil metabolism, flowering and Asterid evolution.</title>
        <authorList>
            <person name="Badouin H."/>
            <person name="Gouzy J."/>
            <person name="Grassa C.J."/>
            <person name="Murat F."/>
            <person name="Staton S.E."/>
            <person name="Cottret L."/>
            <person name="Lelandais-Briere C."/>
            <person name="Owens G.L."/>
            <person name="Carrere S."/>
            <person name="Mayjonade B."/>
            <person name="Legrand L."/>
            <person name="Gill N."/>
            <person name="Kane N.C."/>
            <person name="Bowers J.E."/>
            <person name="Hubner S."/>
            <person name="Bellec A."/>
            <person name="Berard A."/>
            <person name="Berges H."/>
            <person name="Blanchet N."/>
            <person name="Boniface M.C."/>
            <person name="Brunel D."/>
            <person name="Catrice O."/>
            <person name="Chaidir N."/>
            <person name="Claudel C."/>
            <person name="Donnadieu C."/>
            <person name="Faraut T."/>
            <person name="Fievet G."/>
            <person name="Helmstetter N."/>
            <person name="King M."/>
            <person name="Knapp S.J."/>
            <person name="Lai Z."/>
            <person name="Le Paslier M.C."/>
            <person name="Lippi Y."/>
            <person name="Lorenzon L."/>
            <person name="Mandel J.R."/>
            <person name="Marage G."/>
            <person name="Marchand G."/>
            <person name="Marquand E."/>
            <person name="Bret-Mestries E."/>
            <person name="Morien E."/>
            <person name="Nambeesan S."/>
            <person name="Nguyen T."/>
            <person name="Pegot-Espagnet P."/>
            <person name="Pouilly N."/>
            <person name="Raftis F."/>
            <person name="Sallet E."/>
            <person name="Schiex T."/>
            <person name="Thomas J."/>
            <person name="Vandecasteele C."/>
            <person name="Vares D."/>
            <person name="Vear F."/>
            <person name="Vautrin S."/>
            <person name="Crespi M."/>
            <person name="Mangin B."/>
            <person name="Burke J.M."/>
            <person name="Salse J."/>
            <person name="Munos S."/>
            <person name="Vincourt P."/>
            <person name="Rieseberg L.H."/>
            <person name="Langlade N.B."/>
        </authorList>
    </citation>
    <scope>NUCLEOTIDE SEQUENCE</scope>
    <source>
        <tissue evidence="3">Leaves</tissue>
    </source>
</reference>
<name>A0A9K3NZL2_HELAN</name>
<evidence type="ECO:0000256" key="2">
    <source>
        <dbReference type="ARBA" id="ARBA00022840"/>
    </source>
</evidence>
<dbReference type="PANTHER" id="PTHR45644:SF76">
    <property type="entry name" value="AAA+ ATPASE DOMAIN-CONTAINING PROTEIN"/>
    <property type="match status" value="1"/>
</dbReference>
<dbReference type="Gene3D" id="1.10.8.60">
    <property type="match status" value="1"/>
</dbReference>
<keyword evidence="3" id="KW-0378">Hydrolase</keyword>
<gene>
    <name evidence="3" type="ORF">HanXRQr2_Chr02g0065051</name>
</gene>
<evidence type="ECO:0000313" key="3">
    <source>
        <dbReference type="EMBL" id="KAF5818421.1"/>
    </source>
</evidence>
<dbReference type="Proteomes" id="UP000215914">
    <property type="component" value="Unassembled WGS sequence"/>
</dbReference>
<dbReference type="GO" id="GO:0005524">
    <property type="term" value="F:ATP binding"/>
    <property type="evidence" value="ECO:0007669"/>
    <property type="project" value="UniProtKB-KW"/>
</dbReference>
<sequence length="50" mass="5701">MNMIMVGLPYVENREKILTTLLAKEQIDEGLNLKEVANMTEGYTGEETLR</sequence>
<evidence type="ECO:0000256" key="1">
    <source>
        <dbReference type="ARBA" id="ARBA00022741"/>
    </source>
</evidence>
<proteinExistence type="predicted"/>
<comment type="caution">
    <text evidence="3">The sequence shown here is derived from an EMBL/GenBank/DDBJ whole genome shotgun (WGS) entry which is preliminary data.</text>
</comment>
<dbReference type="InterPro" id="IPR051701">
    <property type="entry name" value="Mito_OM_Translocase_MSP1"/>
</dbReference>
<dbReference type="Gramene" id="mRNA:HanXRQr2_Chr02g0065051">
    <property type="protein sequence ID" value="CDS:HanXRQr2_Chr02g0065051.1"/>
    <property type="gene ID" value="HanXRQr2_Chr02g0065051"/>
</dbReference>
<keyword evidence="2" id="KW-0067">ATP-binding</keyword>
<keyword evidence="1" id="KW-0547">Nucleotide-binding</keyword>
<keyword evidence="4" id="KW-1185">Reference proteome</keyword>
<dbReference type="AlphaFoldDB" id="A0A9K3NZL2"/>
<dbReference type="GO" id="GO:0016787">
    <property type="term" value="F:hydrolase activity"/>
    <property type="evidence" value="ECO:0007669"/>
    <property type="project" value="UniProtKB-KW"/>
</dbReference>